<keyword evidence="2" id="KW-0479">Metal-binding</keyword>
<keyword evidence="2" id="KW-0547">Nucleotide-binding</keyword>
<gene>
    <name evidence="4" type="primary">dxo</name>
    <name evidence="4" type="ORF">CEXT_295271</name>
</gene>
<dbReference type="PANTHER" id="PTHR12395">
    <property type="entry name" value="DOM-3 RELATED"/>
    <property type="match status" value="1"/>
</dbReference>
<dbReference type="InterPro" id="IPR039039">
    <property type="entry name" value="RAI1-like_fam"/>
</dbReference>
<name>A0AAV4RL83_CAEEX</name>
<sequence>MIYLCAFDTDDQIRRREATTEREKLMCSWGYKFEQYLAADTPVSKPNLSVSVNEKEEYCIVLKGRLDKHTLLYSAEVDGKDPLYNNNRDKDPQSTQCYSELKTSRIITTERQHINFCRFKLMKWWLQSFLVGIPKVICGFRDDSGIVRKLEVFPIPEIPRMSRNQWSPSSLLNFSSCFLDFVKKMCC</sequence>
<keyword evidence="2" id="KW-0540">Nuclease</keyword>
<dbReference type="Pfam" id="PF08652">
    <property type="entry name" value="RAI1"/>
    <property type="match status" value="1"/>
</dbReference>
<dbReference type="EC" id="3.6.1.-" evidence="2"/>
<dbReference type="GO" id="GO:0003723">
    <property type="term" value="F:RNA binding"/>
    <property type="evidence" value="ECO:0007669"/>
    <property type="project" value="UniProtKB-KW"/>
</dbReference>
<organism evidence="4 5">
    <name type="scientific">Caerostris extrusa</name>
    <name type="common">Bark spider</name>
    <name type="synonym">Caerostris bankana</name>
    <dbReference type="NCBI Taxonomy" id="172846"/>
    <lineage>
        <taxon>Eukaryota</taxon>
        <taxon>Metazoa</taxon>
        <taxon>Ecdysozoa</taxon>
        <taxon>Arthropoda</taxon>
        <taxon>Chelicerata</taxon>
        <taxon>Arachnida</taxon>
        <taxon>Araneae</taxon>
        <taxon>Araneomorphae</taxon>
        <taxon>Entelegynae</taxon>
        <taxon>Araneoidea</taxon>
        <taxon>Araneidae</taxon>
        <taxon>Caerostris</taxon>
    </lineage>
</organism>
<evidence type="ECO:0000256" key="2">
    <source>
        <dbReference type="RuleBase" id="RU367113"/>
    </source>
</evidence>
<keyword evidence="2" id="KW-0694">RNA-binding</keyword>
<protein>
    <recommendedName>
        <fullName evidence="2">Decapping nuclease</fullName>
        <ecNumber evidence="2">3.6.1.-</ecNumber>
    </recommendedName>
</protein>
<dbReference type="GO" id="GO:0110155">
    <property type="term" value="P:NAD-cap decapping"/>
    <property type="evidence" value="ECO:0007669"/>
    <property type="project" value="TreeGrafter"/>
</dbReference>
<dbReference type="InterPro" id="IPR013961">
    <property type="entry name" value="RAI1"/>
</dbReference>
<comment type="caution">
    <text evidence="4">The sequence shown here is derived from an EMBL/GenBank/DDBJ whole genome shotgun (WGS) entry which is preliminary data.</text>
</comment>
<evidence type="ECO:0000313" key="4">
    <source>
        <dbReference type="EMBL" id="GIY21101.1"/>
    </source>
</evidence>
<dbReference type="GO" id="GO:0034353">
    <property type="term" value="F:mRNA 5'-diphosphatase activity"/>
    <property type="evidence" value="ECO:0007669"/>
    <property type="project" value="TreeGrafter"/>
</dbReference>
<keyword evidence="2" id="KW-0378">Hydrolase</keyword>
<comment type="function">
    <text evidence="2">Decapping enzyme for NAD-capped RNAs: specifically hydrolyzes the nicotinamide adenine dinucleotide (NAD) cap from a subset of RNAs by removing the entire NAD moiety from the 5'-end of an NAD-capped RNA.</text>
</comment>
<dbReference type="GO" id="GO:0000166">
    <property type="term" value="F:nucleotide binding"/>
    <property type="evidence" value="ECO:0007669"/>
    <property type="project" value="UniProtKB-KW"/>
</dbReference>
<dbReference type="PANTHER" id="PTHR12395:SF9">
    <property type="entry name" value="DECAPPING AND EXORIBONUCLEASE PROTEIN"/>
    <property type="match status" value="1"/>
</dbReference>
<dbReference type="GO" id="GO:0000956">
    <property type="term" value="P:nuclear-transcribed mRNA catabolic process"/>
    <property type="evidence" value="ECO:0007669"/>
    <property type="project" value="TreeGrafter"/>
</dbReference>
<dbReference type="EMBL" id="BPLR01007962">
    <property type="protein sequence ID" value="GIY21101.1"/>
    <property type="molecule type" value="Genomic_DNA"/>
</dbReference>
<dbReference type="GO" id="GO:0005829">
    <property type="term" value="C:cytosol"/>
    <property type="evidence" value="ECO:0007669"/>
    <property type="project" value="TreeGrafter"/>
</dbReference>
<comment type="subcellular location">
    <subcellularLocation>
        <location evidence="2">Nucleus</location>
    </subcellularLocation>
</comment>
<accession>A0AAV4RL83</accession>
<dbReference type="GO" id="GO:0005634">
    <property type="term" value="C:nucleus"/>
    <property type="evidence" value="ECO:0007669"/>
    <property type="project" value="UniProtKB-SubCell"/>
</dbReference>
<evidence type="ECO:0000259" key="3">
    <source>
        <dbReference type="Pfam" id="PF08652"/>
    </source>
</evidence>
<dbReference type="Proteomes" id="UP001054945">
    <property type="component" value="Unassembled WGS sequence"/>
</dbReference>
<dbReference type="GO" id="GO:0046872">
    <property type="term" value="F:metal ion binding"/>
    <property type="evidence" value="ECO:0007669"/>
    <property type="project" value="UniProtKB-KW"/>
</dbReference>
<dbReference type="AlphaFoldDB" id="A0AAV4RL83"/>
<feature type="domain" description="RAI1-like" evidence="3">
    <location>
        <begin position="2"/>
        <end position="185"/>
    </location>
</feature>
<evidence type="ECO:0000313" key="5">
    <source>
        <dbReference type="Proteomes" id="UP001054945"/>
    </source>
</evidence>
<comment type="similarity">
    <text evidence="1 2">Belongs to the DXO/Dom3Z family.</text>
</comment>
<proteinExistence type="inferred from homology"/>
<comment type="cofactor">
    <cofactor evidence="2">
        <name>a divalent metal cation</name>
        <dbReference type="ChEBI" id="CHEBI:60240"/>
    </cofactor>
</comment>
<dbReference type="GO" id="GO:0004518">
    <property type="term" value="F:nuclease activity"/>
    <property type="evidence" value="ECO:0007669"/>
    <property type="project" value="UniProtKB-KW"/>
</dbReference>
<reference evidence="4 5" key="1">
    <citation type="submission" date="2021-06" db="EMBL/GenBank/DDBJ databases">
        <title>Caerostris extrusa draft genome.</title>
        <authorList>
            <person name="Kono N."/>
            <person name="Arakawa K."/>
        </authorList>
    </citation>
    <scope>NUCLEOTIDE SEQUENCE [LARGE SCALE GENOMIC DNA]</scope>
</reference>
<keyword evidence="2" id="KW-0539">Nucleus</keyword>
<evidence type="ECO:0000256" key="1">
    <source>
        <dbReference type="ARBA" id="ARBA00006562"/>
    </source>
</evidence>
<keyword evidence="5" id="KW-1185">Reference proteome</keyword>